<comment type="function">
    <text evidence="3">Required for maturation of urease via the functional incorporation of the urease nickel metallocenter.</text>
</comment>
<comment type="subunit">
    <text evidence="3">UreD, UreF and UreG form a complex that acts as a GTP-hydrolysis-dependent molecular chaperone, activating the urease apoprotein by helping to assemble the nickel containing metallocenter of UreC. The UreE protein probably delivers the nickel.</text>
</comment>
<dbReference type="AlphaFoldDB" id="A0A840ZFE5"/>
<accession>A0A840ZFE5</accession>
<evidence type="ECO:0000256" key="3">
    <source>
        <dbReference type="HAMAP-Rule" id="MF_01384"/>
    </source>
</evidence>
<comment type="similarity">
    <text evidence="1 3">Belongs to the UreD family.</text>
</comment>
<keyword evidence="3" id="KW-0996">Nickel insertion</keyword>
<name>A0A840ZFE5_9HYPH</name>
<keyword evidence="5" id="KW-1185">Reference proteome</keyword>
<dbReference type="RefSeq" id="WP_183565885.1">
    <property type="nucleotide sequence ID" value="NZ_JACHOP010000003.1"/>
</dbReference>
<reference evidence="4 5" key="1">
    <citation type="submission" date="2020-08" db="EMBL/GenBank/DDBJ databases">
        <title>Genomic Encyclopedia of Type Strains, Phase IV (KMG-IV): sequencing the most valuable type-strain genomes for metagenomic binning, comparative biology and taxonomic classification.</title>
        <authorList>
            <person name="Goeker M."/>
        </authorList>
    </citation>
    <scope>NUCLEOTIDE SEQUENCE [LARGE SCALE GENOMIC DNA]</scope>
    <source>
        <strain evidence="4 5">DSM 2163</strain>
    </source>
</reference>
<keyword evidence="3" id="KW-0963">Cytoplasm</keyword>
<comment type="caution">
    <text evidence="4">The sequence shown here is derived from an EMBL/GenBank/DDBJ whole genome shotgun (WGS) entry which is preliminary data.</text>
</comment>
<dbReference type="InterPro" id="IPR002669">
    <property type="entry name" value="UreD"/>
</dbReference>
<evidence type="ECO:0000256" key="1">
    <source>
        <dbReference type="ARBA" id="ARBA00007177"/>
    </source>
</evidence>
<dbReference type="GO" id="GO:0016151">
    <property type="term" value="F:nickel cation binding"/>
    <property type="evidence" value="ECO:0007669"/>
    <property type="project" value="UniProtKB-UniRule"/>
</dbReference>
<proteinExistence type="inferred from homology"/>
<evidence type="ECO:0000313" key="5">
    <source>
        <dbReference type="Proteomes" id="UP000583454"/>
    </source>
</evidence>
<evidence type="ECO:0000256" key="2">
    <source>
        <dbReference type="ARBA" id="ARBA00023186"/>
    </source>
</evidence>
<dbReference type="Proteomes" id="UP000583454">
    <property type="component" value="Unassembled WGS sequence"/>
</dbReference>
<dbReference type="EMBL" id="JACHOP010000003">
    <property type="protein sequence ID" value="MBB5756326.1"/>
    <property type="molecule type" value="Genomic_DNA"/>
</dbReference>
<comment type="subcellular location">
    <subcellularLocation>
        <location evidence="3">Cytoplasm</location>
    </subcellularLocation>
</comment>
<dbReference type="GO" id="GO:0005737">
    <property type="term" value="C:cytoplasm"/>
    <property type="evidence" value="ECO:0007669"/>
    <property type="project" value="UniProtKB-SubCell"/>
</dbReference>
<sequence>MSSLAARASGDSPDVVGRRAEARLVFARGGGATVLTRQHVPYPFHVTRVFRLHPEAPDLASLYLQSASGGLYRSDHLTLAIEARPGARAFVTTQAGTVVHRGGPLPTRQDTRVRVGADAFLAYTPDPLILFPGANLSVATEVEAEPGALALLTEGVACHDPSGGSLPFDRLSMSLRIADPSGRVLVRERSEIDGPAFSDSASPLGGHRAYGTLILLGPVDLLPAPRVLQAEADAVGCLAGASPLPNGAGLGARLLAPDGGRLSAGLDALVRLAFRTLSGCEPARRRK</sequence>
<organism evidence="4 5">
    <name type="scientific">Methylorubrum rhodinum</name>
    <dbReference type="NCBI Taxonomy" id="29428"/>
    <lineage>
        <taxon>Bacteria</taxon>
        <taxon>Pseudomonadati</taxon>
        <taxon>Pseudomonadota</taxon>
        <taxon>Alphaproteobacteria</taxon>
        <taxon>Hyphomicrobiales</taxon>
        <taxon>Methylobacteriaceae</taxon>
        <taxon>Methylorubrum</taxon>
    </lineage>
</organism>
<keyword evidence="2 3" id="KW-0143">Chaperone</keyword>
<dbReference type="PANTHER" id="PTHR33643:SF1">
    <property type="entry name" value="UREASE ACCESSORY PROTEIN D"/>
    <property type="match status" value="1"/>
</dbReference>
<dbReference type="Pfam" id="PF01774">
    <property type="entry name" value="UreD"/>
    <property type="match status" value="1"/>
</dbReference>
<dbReference type="PANTHER" id="PTHR33643">
    <property type="entry name" value="UREASE ACCESSORY PROTEIN D"/>
    <property type="match status" value="1"/>
</dbReference>
<evidence type="ECO:0000313" key="4">
    <source>
        <dbReference type="EMBL" id="MBB5756326.1"/>
    </source>
</evidence>
<gene>
    <name evidence="3" type="primary">ureD</name>
    <name evidence="4" type="ORF">HNR00_001024</name>
</gene>
<dbReference type="HAMAP" id="MF_01384">
    <property type="entry name" value="UreD"/>
    <property type="match status" value="1"/>
</dbReference>
<protein>
    <recommendedName>
        <fullName evidence="3">Urease accessory protein UreD</fullName>
    </recommendedName>
</protein>